<feature type="region of interest" description="Disordered" evidence="1">
    <location>
        <begin position="1"/>
        <end position="35"/>
    </location>
</feature>
<organism evidence="2 3">
    <name type="scientific">Penicillium freii</name>
    <dbReference type="NCBI Taxonomy" id="48697"/>
    <lineage>
        <taxon>Eukaryota</taxon>
        <taxon>Fungi</taxon>
        <taxon>Dikarya</taxon>
        <taxon>Ascomycota</taxon>
        <taxon>Pezizomycotina</taxon>
        <taxon>Eurotiomycetes</taxon>
        <taxon>Eurotiomycetidae</taxon>
        <taxon>Eurotiales</taxon>
        <taxon>Aspergillaceae</taxon>
        <taxon>Penicillium</taxon>
    </lineage>
</organism>
<evidence type="ECO:0000256" key="1">
    <source>
        <dbReference type="SAM" id="MobiDB-lite"/>
    </source>
</evidence>
<name>A0A101MB12_PENFR</name>
<dbReference type="Proteomes" id="UP000055045">
    <property type="component" value="Unassembled WGS sequence"/>
</dbReference>
<dbReference type="AlphaFoldDB" id="A0A101MB12"/>
<proteinExistence type="predicted"/>
<feature type="non-terminal residue" evidence="2">
    <location>
        <position position="1"/>
    </location>
</feature>
<protein>
    <submittedName>
        <fullName evidence="2">Uncharacterized protein</fullName>
    </submittedName>
</protein>
<feature type="compositionally biased region" description="Basic and acidic residues" evidence="1">
    <location>
        <begin position="1"/>
        <end position="14"/>
    </location>
</feature>
<keyword evidence="3" id="KW-1185">Reference proteome</keyword>
<feature type="compositionally biased region" description="Basic residues" evidence="1">
    <location>
        <begin position="20"/>
        <end position="35"/>
    </location>
</feature>
<reference evidence="2 3" key="1">
    <citation type="submission" date="2015-10" db="EMBL/GenBank/DDBJ databases">
        <title>Genome sequencing of Penicillium freii.</title>
        <authorList>
            <person name="Nguyen H.D."/>
            <person name="Visagie C.M."/>
            <person name="Seifert K.A."/>
        </authorList>
    </citation>
    <scope>NUCLEOTIDE SEQUENCE [LARGE SCALE GENOMIC DNA]</scope>
    <source>
        <strain evidence="2 3">DAOM 242723</strain>
    </source>
</reference>
<dbReference type="EMBL" id="LLXE01000379">
    <property type="protein sequence ID" value="KUM57287.1"/>
    <property type="molecule type" value="Genomic_DNA"/>
</dbReference>
<evidence type="ECO:0000313" key="2">
    <source>
        <dbReference type="EMBL" id="KUM57287.1"/>
    </source>
</evidence>
<comment type="caution">
    <text evidence="2">The sequence shown here is derived from an EMBL/GenBank/DDBJ whole genome shotgun (WGS) entry which is preliminary data.</text>
</comment>
<sequence>FAPRSPNRDTDRPTISRACRALHTRHSQQIKTRYL</sequence>
<gene>
    <name evidence="2" type="ORF">ACN42_g9892</name>
</gene>
<accession>A0A101MB12</accession>
<evidence type="ECO:0000313" key="3">
    <source>
        <dbReference type="Proteomes" id="UP000055045"/>
    </source>
</evidence>